<comment type="subunit">
    <text evidence="2 5">Homopentamer.</text>
</comment>
<organism evidence="8 9">
    <name type="scientific">Paenibacillus thailandensis</name>
    <dbReference type="NCBI Taxonomy" id="393250"/>
    <lineage>
        <taxon>Bacteria</taxon>
        <taxon>Bacillati</taxon>
        <taxon>Bacillota</taxon>
        <taxon>Bacilli</taxon>
        <taxon>Bacillales</taxon>
        <taxon>Paenibacillaceae</taxon>
        <taxon>Paenibacillus</taxon>
    </lineage>
</organism>
<reference evidence="9" key="1">
    <citation type="journal article" date="2019" name="Int. J. Syst. Evol. Microbiol.">
        <title>The Global Catalogue of Microorganisms (GCM) 10K type strain sequencing project: providing services to taxonomists for standard genome sequencing and annotation.</title>
        <authorList>
            <consortium name="The Broad Institute Genomics Platform"/>
            <consortium name="The Broad Institute Genome Sequencing Center for Infectious Disease"/>
            <person name="Wu L."/>
            <person name="Ma J."/>
        </authorList>
    </citation>
    <scope>NUCLEOTIDE SEQUENCE [LARGE SCALE GENOMIC DNA]</scope>
    <source>
        <strain evidence="9">TISTR 1827</strain>
    </source>
</reference>
<dbReference type="Pfam" id="PF07195">
    <property type="entry name" value="FliD_C"/>
    <property type="match status" value="1"/>
</dbReference>
<gene>
    <name evidence="8" type="primary">fliD</name>
    <name evidence="8" type="ORF">ACFSW5_22395</name>
</gene>
<dbReference type="InterPro" id="IPR003481">
    <property type="entry name" value="FliD_N"/>
</dbReference>
<feature type="domain" description="Flagellar hook-associated protein 2 C-terminal" evidence="7">
    <location>
        <begin position="218"/>
        <end position="489"/>
    </location>
</feature>
<dbReference type="Pfam" id="PF02465">
    <property type="entry name" value="FliD_N"/>
    <property type="match status" value="1"/>
</dbReference>
<keyword evidence="3" id="KW-0175">Coiled coil</keyword>
<keyword evidence="8" id="KW-0282">Flagellum</keyword>
<evidence type="ECO:0000256" key="5">
    <source>
        <dbReference type="RuleBase" id="RU362066"/>
    </source>
</evidence>
<dbReference type="Proteomes" id="UP001597493">
    <property type="component" value="Unassembled WGS sequence"/>
</dbReference>
<comment type="similarity">
    <text evidence="1 5">Belongs to the FliD family.</text>
</comment>
<dbReference type="InterPro" id="IPR010809">
    <property type="entry name" value="FliD_C"/>
</dbReference>
<dbReference type="InterPro" id="IPR040026">
    <property type="entry name" value="FliD"/>
</dbReference>
<dbReference type="PANTHER" id="PTHR30288">
    <property type="entry name" value="FLAGELLAR CAP/ASSEMBLY PROTEIN FLID"/>
    <property type="match status" value="1"/>
</dbReference>
<dbReference type="RefSeq" id="WP_379278242.1">
    <property type="nucleotide sequence ID" value="NZ_JBHUGT010000017.1"/>
</dbReference>
<proteinExistence type="inferred from homology"/>
<comment type="function">
    <text evidence="5">Required for morphogenesis and for the elongation of the flagellar filament by facilitating polymerization of the flagellin monomers at the tip of growing filament. Forms a capping structure, which prevents flagellin subunits (transported through the central channel of the flagellum) from leaking out without polymerization at the distal end.</text>
</comment>
<keyword evidence="8" id="KW-0969">Cilium</keyword>
<keyword evidence="9" id="KW-1185">Reference proteome</keyword>
<evidence type="ECO:0000256" key="1">
    <source>
        <dbReference type="ARBA" id="ARBA00009764"/>
    </source>
</evidence>
<name>A0ABW5R3X5_9BACL</name>
<keyword evidence="5" id="KW-0964">Secreted</keyword>
<evidence type="ECO:0000256" key="3">
    <source>
        <dbReference type="ARBA" id="ARBA00023054"/>
    </source>
</evidence>
<comment type="subcellular location">
    <subcellularLocation>
        <location evidence="5">Secreted</location>
    </subcellularLocation>
    <subcellularLocation>
        <location evidence="5">Bacterial flagellum</location>
    </subcellularLocation>
</comment>
<feature type="domain" description="Flagellar hook-associated protein 2 N-terminal" evidence="6">
    <location>
        <begin position="8"/>
        <end position="106"/>
    </location>
</feature>
<evidence type="ECO:0000313" key="9">
    <source>
        <dbReference type="Proteomes" id="UP001597493"/>
    </source>
</evidence>
<evidence type="ECO:0000256" key="2">
    <source>
        <dbReference type="ARBA" id="ARBA00011255"/>
    </source>
</evidence>
<keyword evidence="8" id="KW-0966">Cell projection</keyword>
<evidence type="ECO:0000313" key="8">
    <source>
        <dbReference type="EMBL" id="MFD2663011.1"/>
    </source>
</evidence>
<evidence type="ECO:0000259" key="6">
    <source>
        <dbReference type="Pfam" id="PF02465"/>
    </source>
</evidence>
<evidence type="ECO:0000259" key="7">
    <source>
        <dbReference type="Pfam" id="PF07195"/>
    </source>
</evidence>
<sequence length="500" mass="53422">MRISGLASGLDVDSMVKELMKASQTKYDNMVKKRTLVEWKQEDYRSMAAKIVDFRNNKLASFNLTSAISAKTSEVSGDTDAVKINSTSSTASGSLNVSVQKVATAATNLYTFSGGTTTTTTNADGTTTTAEKSLAELGFTTTADGKVNITINNETLTLDSTATLSDVATTMNGNTSKYKATAIYDAASGKFSITGTQTGASSLSVSGFAGTVSNVTTGQDAKITVNGISYKQASNSFSVNGFNFTVQAQTAAGSYATITAVQDTSKIVETIKSFVTEYNNLISAVNSELSEVRDYDYNPLTSDEKEEMTEDEIELWEKKARSGTLHNDSTLSTMISELRTAATSLVAGIKDANGNSISIGITTGSYSEKGKLILDETKLKSALESNPDEVINLFTATSSDTSVGSTTSGVFAKMMDSTMDALKSLSTTAGTSMTSTDLTTSFLESSLLSEQIRDMKEREDREQDRLTDLENRYYSMFTAMETAINKYNSQASVITNLFSS</sequence>
<accession>A0ABW5R3X5</accession>
<evidence type="ECO:0000256" key="4">
    <source>
        <dbReference type="ARBA" id="ARBA00023143"/>
    </source>
</evidence>
<dbReference type="PANTHER" id="PTHR30288:SF0">
    <property type="entry name" value="FLAGELLAR HOOK-ASSOCIATED PROTEIN 2"/>
    <property type="match status" value="1"/>
</dbReference>
<protein>
    <recommendedName>
        <fullName evidence="5">Flagellar hook-associated protein 2</fullName>
        <shortName evidence="5">HAP2</shortName>
    </recommendedName>
    <alternativeName>
        <fullName evidence="5">Flagellar cap protein</fullName>
    </alternativeName>
</protein>
<comment type="caution">
    <text evidence="8">The sequence shown here is derived from an EMBL/GenBank/DDBJ whole genome shotgun (WGS) entry which is preliminary data.</text>
</comment>
<dbReference type="EMBL" id="JBHUMY010000037">
    <property type="protein sequence ID" value="MFD2663011.1"/>
    <property type="molecule type" value="Genomic_DNA"/>
</dbReference>
<keyword evidence="4 5" id="KW-0975">Bacterial flagellum</keyword>